<evidence type="ECO:0000313" key="4">
    <source>
        <dbReference type="EMBL" id="CEM37124.1"/>
    </source>
</evidence>
<protein>
    <recommendedName>
        <fullName evidence="3">EGF-like domain-containing protein</fullName>
    </recommendedName>
</protein>
<dbReference type="Gene3D" id="2.10.25.10">
    <property type="entry name" value="Laminin"/>
    <property type="match status" value="1"/>
</dbReference>
<sequence length="456" mass="48467">MKGNRSLLKVVLFCMACITCSPVSCAASSDSKLPELDLKGIFEKFGEMGKTFEFPSADLKFEGLDLPLKFGNSSDTKFGAVLSGLFDKKEQKKDLLSGPCNPNPCQNGGTCSKTGLDSFSCNCVGTNFTGAVCDEEPIHINCTNFDELSETVIAASVEILSECSDSSFPTGPLNLPNLLEVLGDFLIDENENITSITANNLERIGGFIQIQNLPFLTSASFDSLETIGEFLQILDNQGSGDLTVSFKSLRTVGFEGDPSSFVQLNDNGGTAFSASFPSLLTIGSFLQIRDNNAERISVSMPALERIISFLSVTRNTGSVASFTFPSLKSTGGPVNQGQQFTFEDNPGVTSISFDSLETVPDVISIANNDALETFCAPLLGEVGVDFTVTEPALTTLCVSGEINVGGTVSVQGAAQSDVMASNEAELRVVATNTCNTCVRQDSSKKEDSSKKGLFSF</sequence>
<dbReference type="CDD" id="cd00054">
    <property type="entry name" value="EGF_CA"/>
    <property type="match status" value="1"/>
</dbReference>
<dbReference type="Pfam" id="PF00008">
    <property type="entry name" value="EGF"/>
    <property type="match status" value="1"/>
</dbReference>
<dbReference type="PROSITE" id="PS50026">
    <property type="entry name" value="EGF_3"/>
    <property type="match status" value="1"/>
</dbReference>
<feature type="domain" description="EGF-like" evidence="3">
    <location>
        <begin position="96"/>
        <end position="134"/>
    </location>
</feature>
<dbReference type="AlphaFoldDB" id="A0A0G4H136"/>
<proteinExistence type="predicted"/>
<dbReference type="VEuPathDB" id="CryptoDB:Cvel_24229"/>
<dbReference type="InterPro" id="IPR000742">
    <property type="entry name" value="EGF"/>
</dbReference>
<keyword evidence="1" id="KW-0245">EGF-like domain</keyword>
<reference evidence="4" key="1">
    <citation type="submission" date="2014-11" db="EMBL/GenBank/DDBJ databases">
        <authorList>
            <person name="Otto D Thomas"/>
            <person name="Naeem Raeece"/>
        </authorList>
    </citation>
    <scope>NUCLEOTIDE SEQUENCE</scope>
</reference>
<dbReference type="EMBL" id="CDMZ01001756">
    <property type="protein sequence ID" value="CEM37124.1"/>
    <property type="molecule type" value="Genomic_DNA"/>
</dbReference>
<dbReference type="SUPFAM" id="SSF57196">
    <property type="entry name" value="EGF/Laminin"/>
    <property type="match status" value="1"/>
</dbReference>
<evidence type="ECO:0000256" key="1">
    <source>
        <dbReference type="PROSITE-ProRule" id="PRU00076"/>
    </source>
</evidence>
<evidence type="ECO:0000256" key="2">
    <source>
        <dbReference type="SAM" id="SignalP"/>
    </source>
</evidence>
<gene>
    <name evidence="4" type="ORF">Cvel_24229</name>
</gene>
<dbReference type="SUPFAM" id="SSF52058">
    <property type="entry name" value="L domain-like"/>
    <property type="match status" value="2"/>
</dbReference>
<keyword evidence="2" id="KW-0732">Signal</keyword>
<organism evidence="4">
    <name type="scientific">Chromera velia CCMP2878</name>
    <dbReference type="NCBI Taxonomy" id="1169474"/>
    <lineage>
        <taxon>Eukaryota</taxon>
        <taxon>Sar</taxon>
        <taxon>Alveolata</taxon>
        <taxon>Colpodellida</taxon>
        <taxon>Chromeraceae</taxon>
        <taxon>Chromera</taxon>
    </lineage>
</organism>
<dbReference type="PhylomeDB" id="A0A0G4H136"/>
<name>A0A0G4H136_9ALVE</name>
<dbReference type="SMART" id="SM00181">
    <property type="entry name" value="EGF"/>
    <property type="match status" value="1"/>
</dbReference>
<evidence type="ECO:0000259" key="3">
    <source>
        <dbReference type="PROSITE" id="PS50026"/>
    </source>
</evidence>
<feature type="signal peptide" evidence="2">
    <location>
        <begin position="1"/>
        <end position="26"/>
    </location>
</feature>
<accession>A0A0G4H136</accession>
<comment type="caution">
    <text evidence="1">Lacks conserved residue(s) required for the propagation of feature annotation.</text>
</comment>
<feature type="chain" id="PRO_5005190950" description="EGF-like domain-containing protein" evidence="2">
    <location>
        <begin position="27"/>
        <end position="456"/>
    </location>
</feature>